<evidence type="ECO:0000313" key="3">
    <source>
        <dbReference type="EMBL" id="SKA29629.1"/>
    </source>
</evidence>
<dbReference type="AlphaFoldDB" id="A0A1T4SN22"/>
<evidence type="ECO:0000313" key="4">
    <source>
        <dbReference type="Proteomes" id="UP000190637"/>
    </source>
</evidence>
<feature type="chain" id="PRO_5039354646" evidence="2">
    <location>
        <begin position="21"/>
        <end position="146"/>
    </location>
</feature>
<gene>
    <name evidence="3" type="ORF">SAMN02745673_03744</name>
</gene>
<dbReference type="EMBL" id="FUWS01000010">
    <property type="protein sequence ID" value="SKA29629.1"/>
    <property type="molecule type" value="Genomic_DNA"/>
</dbReference>
<dbReference type="RefSeq" id="WP_078763065.1">
    <property type="nucleotide sequence ID" value="NZ_FUWS01000010.1"/>
</dbReference>
<protein>
    <submittedName>
        <fullName evidence="3">Uncharacterized protein</fullName>
    </submittedName>
</protein>
<dbReference type="Proteomes" id="UP000190637">
    <property type="component" value="Unassembled WGS sequence"/>
</dbReference>
<feature type="signal peptide" evidence="2">
    <location>
        <begin position="1"/>
        <end position="20"/>
    </location>
</feature>
<keyword evidence="4" id="KW-1185">Reference proteome</keyword>
<feature type="region of interest" description="Disordered" evidence="1">
    <location>
        <begin position="30"/>
        <end position="55"/>
    </location>
</feature>
<evidence type="ECO:0000256" key="1">
    <source>
        <dbReference type="SAM" id="MobiDB-lite"/>
    </source>
</evidence>
<dbReference type="Pfam" id="PF19944">
    <property type="entry name" value="DUF6406"/>
    <property type="match status" value="1"/>
</dbReference>
<evidence type="ECO:0000256" key="2">
    <source>
        <dbReference type="SAM" id="SignalP"/>
    </source>
</evidence>
<dbReference type="OrthoDB" id="3432326at2"/>
<feature type="region of interest" description="Disordered" evidence="1">
    <location>
        <begin position="126"/>
        <end position="146"/>
    </location>
</feature>
<proteinExistence type="predicted"/>
<accession>A0A1T4SN22</accession>
<dbReference type="PROSITE" id="PS51257">
    <property type="entry name" value="PROKAR_LIPOPROTEIN"/>
    <property type="match status" value="1"/>
</dbReference>
<name>A0A1T4SN22_9ACTN</name>
<feature type="compositionally biased region" description="Low complexity" evidence="1">
    <location>
        <begin position="41"/>
        <end position="51"/>
    </location>
</feature>
<keyword evidence="2" id="KW-0732">Signal</keyword>
<reference evidence="3 4" key="1">
    <citation type="submission" date="2017-02" db="EMBL/GenBank/DDBJ databases">
        <authorList>
            <person name="Peterson S.W."/>
        </authorList>
    </citation>
    <scope>NUCLEOTIDE SEQUENCE [LARGE SCALE GENOMIC DNA]</scope>
    <source>
        <strain evidence="3 4">DSM 45154</strain>
    </source>
</reference>
<sequence>MAVLVRARPIARFLASAALASGVVLGAAACGGGDGGESETEATAQSSSPAPLLGENDDRIQLTEGVAYTLDAGSEQPTTLEVVGYEEGEEPAVIISVGEEDGPAKEHTLKLGDTVEAGGSTWRVSEIGMSDSTGSLPGSAALTRVE</sequence>
<dbReference type="InterPro" id="IPR045642">
    <property type="entry name" value="DUF6406"/>
</dbReference>
<organism evidence="3 4">
    <name type="scientific">Marinactinospora thermotolerans DSM 45154</name>
    <dbReference type="NCBI Taxonomy" id="1122192"/>
    <lineage>
        <taxon>Bacteria</taxon>
        <taxon>Bacillati</taxon>
        <taxon>Actinomycetota</taxon>
        <taxon>Actinomycetes</taxon>
        <taxon>Streptosporangiales</taxon>
        <taxon>Nocardiopsidaceae</taxon>
        <taxon>Marinactinospora</taxon>
    </lineage>
</organism>